<dbReference type="EMBL" id="FOVR01000003">
    <property type="protein sequence ID" value="SFO16069.1"/>
    <property type="molecule type" value="Genomic_DNA"/>
</dbReference>
<comment type="pathway">
    <text evidence="1">Cofactor biosynthesis; riboflavin biosynthesis.</text>
</comment>
<dbReference type="PANTHER" id="PTHR38011:SF7">
    <property type="entry name" value="2,5-DIAMINO-6-RIBOSYLAMINO-4(3H)-PYRIMIDINONE 5'-PHOSPHATE REDUCTASE"/>
    <property type="match status" value="1"/>
</dbReference>
<dbReference type="Gene3D" id="3.40.430.10">
    <property type="entry name" value="Dihydrofolate Reductase, subunit A"/>
    <property type="match status" value="1"/>
</dbReference>
<dbReference type="RefSeq" id="WP_090071136.1">
    <property type="nucleotide sequence ID" value="NZ_FOVR01000003.1"/>
</dbReference>
<dbReference type="PANTHER" id="PTHR38011">
    <property type="entry name" value="DIHYDROFOLATE REDUCTASE FAMILY PROTEIN (AFU_ORTHOLOGUE AFUA_8G06820)"/>
    <property type="match status" value="1"/>
</dbReference>
<dbReference type="Pfam" id="PF01872">
    <property type="entry name" value="RibD_C"/>
    <property type="match status" value="1"/>
</dbReference>
<feature type="domain" description="Bacterial bifunctional deaminase-reductase C-terminal" evidence="4">
    <location>
        <begin position="4"/>
        <end position="221"/>
    </location>
</feature>
<evidence type="ECO:0000313" key="5">
    <source>
        <dbReference type="EMBL" id="SFO16069.1"/>
    </source>
</evidence>
<gene>
    <name evidence="5" type="ORF">SAMN04488056_103390</name>
</gene>
<dbReference type="OrthoDB" id="9800865at2"/>
<accession>A0A1I5EXF2</accession>
<reference evidence="5 6" key="1">
    <citation type="submission" date="2016-10" db="EMBL/GenBank/DDBJ databases">
        <authorList>
            <person name="de Groot N.N."/>
        </authorList>
    </citation>
    <scope>NUCLEOTIDE SEQUENCE [LARGE SCALE GENOMIC DNA]</scope>
    <source>
        <strain evidence="5 6">CGMCC 1.9157</strain>
    </source>
</reference>
<dbReference type="STRING" id="655353.SAMN04488056_103390"/>
<sequence>MPRPRIICHMVASLDGRLLTERWNGLPETALDLYEEIADRLDTDGWIVGRTTMASFVPAAEAHLDSGPQDNGAITASDHLGASRGRSLAICFDRKGKLMPETDDVEGSHLVLVLSDHVGKEHVAYLVERGVSVFFAGPEGNNIASAIERIGVAFDVKALLLEGGGMLNGAFLEQGLIDETSTLVMPVLDGQSGIPSIYDYQGQLQGRPLELLGVETLDYDAVWMHHRISGG</sequence>
<evidence type="ECO:0000256" key="2">
    <source>
        <dbReference type="ARBA" id="ARBA00022857"/>
    </source>
</evidence>
<dbReference type="GO" id="GO:0008703">
    <property type="term" value="F:5-amino-6-(5-phosphoribosylamino)uracil reductase activity"/>
    <property type="evidence" value="ECO:0007669"/>
    <property type="project" value="InterPro"/>
</dbReference>
<keyword evidence="6" id="KW-1185">Reference proteome</keyword>
<organism evidence="5 6">
    <name type="scientific">Cohaesibacter marisflavi</name>
    <dbReference type="NCBI Taxonomy" id="655353"/>
    <lineage>
        <taxon>Bacteria</taxon>
        <taxon>Pseudomonadati</taxon>
        <taxon>Pseudomonadota</taxon>
        <taxon>Alphaproteobacteria</taxon>
        <taxon>Hyphomicrobiales</taxon>
        <taxon>Cohaesibacteraceae</taxon>
    </lineage>
</organism>
<dbReference type="Proteomes" id="UP000199236">
    <property type="component" value="Unassembled WGS sequence"/>
</dbReference>
<evidence type="ECO:0000256" key="1">
    <source>
        <dbReference type="ARBA" id="ARBA00005104"/>
    </source>
</evidence>
<protein>
    <submittedName>
        <fullName evidence="5">5-amino-6-(5-phosphoribosylamino)uracil reductase</fullName>
    </submittedName>
</protein>
<dbReference type="InterPro" id="IPR050765">
    <property type="entry name" value="Riboflavin_Biosynth_HTPR"/>
</dbReference>
<dbReference type="InterPro" id="IPR002734">
    <property type="entry name" value="RibDG_C"/>
</dbReference>
<dbReference type="AlphaFoldDB" id="A0A1I5EXF2"/>
<evidence type="ECO:0000259" key="4">
    <source>
        <dbReference type="Pfam" id="PF01872"/>
    </source>
</evidence>
<keyword evidence="3" id="KW-0560">Oxidoreductase</keyword>
<dbReference type="GO" id="GO:0009231">
    <property type="term" value="P:riboflavin biosynthetic process"/>
    <property type="evidence" value="ECO:0007669"/>
    <property type="project" value="InterPro"/>
</dbReference>
<keyword evidence="2" id="KW-0521">NADP</keyword>
<evidence type="ECO:0000313" key="6">
    <source>
        <dbReference type="Proteomes" id="UP000199236"/>
    </source>
</evidence>
<dbReference type="SUPFAM" id="SSF53597">
    <property type="entry name" value="Dihydrofolate reductase-like"/>
    <property type="match status" value="1"/>
</dbReference>
<dbReference type="InterPro" id="IPR024072">
    <property type="entry name" value="DHFR-like_dom_sf"/>
</dbReference>
<name>A0A1I5EXF2_9HYPH</name>
<proteinExistence type="predicted"/>
<evidence type="ECO:0000256" key="3">
    <source>
        <dbReference type="ARBA" id="ARBA00023002"/>
    </source>
</evidence>